<dbReference type="EMBL" id="BX548174">
    <property type="protein sequence ID" value="CAE19708.1"/>
    <property type="molecule type" value="Genomic_DNA"/>
</dbReference>
<sequence length="255" mass="29149">MKFKGIVLNCALFCSASIFPLLAYSFLEELISVKHQDFQVPYDKELKRQIEFDYPFKINSVKEGNLPTFYPAETLKYFLSSKFYPVGTLPYTNSYLCNEGYGLVTYKSDRFGMRNKDQNWDKINKEGATFFIGDSYTNGACVDDEYTFTEVFETLVGANTINLGAGNNGPNEYIANLKGVVKPIISTIKKQKFDIVLVFYDNDNVGFNETVVKHLSVIRPIPVFTKGGRINPSKEYNLTFNRIIKKIILQMKRES</sequence>
<proteinExistence type="predicted"/>
<evidence type="ECO:0000313" key="3">
    <source>
        <dbReference type="Proteomes" id="UP000001026"/>
    </source>
</evidence>
<dbReference type="Proteomes" id="UP000001026">
    <property type="component" value="Chromosome"/>
</dbReference>
<dbReference type="SUPFAM" id="SSF52266">
    <property type="entry name" value="SGNH hydrolase"/>
    <property type="match status" value="1"/>
</dbReference>
<dbReference type="AlphaFoldDB" id="Q7V0K7"/>
<feature type="chain" id="PRO_5004292476" description="SGNH/GDSL hydrolase family protein" evidence="1">
    <location>
        <begin position="24"/>
        <end position="255"/>
    </location>
</feature>
<dbReference type="HOGENOM" id="CLU_1089331_0_0_3"/>
<reference evidence="2 3" key="1">
    <citation type="journal article" date="2003" name="Nature">
        <title>Genome divergence in two Prochlorococcus ecotypes reflects oceanic niche differentiation.</title>
        <authorList>
            <person name="Rocap G."/>
            <person name="Larimer F.W."/>
            <person name="Lamerdin J.E."/>
            <person name="Malfatti S."/>
            <person name="Chain P."/>
            <person name="Ahlgren N.A."/>
            <person name="Arellano A."/>
            <person name="Coleman M."/>
            <person name="Hauser L."/>
            <person name="Hess W.R."/>
            <person name="Johnson Z.I."/>
            <person name="Land M.L."/>
            <person name="Lindell D."/>
            <person name="Post A.F."/>
            <person name="Regala W."/>
            <person name="Shah M."/>
            <person name="Shaw S.L."/>
            <person name="Steglich C."/>
            <person name="Sullivan M.B."/>
            <person name="Ting C.S."/>
            <person name="Tolonen A."/>
            <person name="Webb E.A."/>
            <person name="Zinser E.R."/>
            <person name="Chisholm S.W."/>
        </authorList>
    </citation>
    <scope>NUCLEOTIDE SEQUENCE [LARGE SCALE GENOMIC DNA]</scope>
    <source>
        <strain evidence="3">CCMP1986 / NIES-2087 / MED4</strain>
    </source>
</reference>
<dbReference type="STRING" id="59919.PMM1249"/>
<dbReference type="OrthoDB" id="929628at2"/>
<evidence type="ECO:0000313" key="2">
    <source>
        <dbReference type="EMBL" id="CAE19708.1"/>
    </source>
</evidence>
<feature type="signal peptide" evidence="1">
    <location>
        <begin position="1"/>
        <end position="23"/>
    </location>
</feature>
<accession>Q7V0K7</accession>
<keyword evidence="1" id="KW-0732">Signal</keyword>
<organism evidence="2 3">
    <name type="scientific">Prochlorococcus marinus subsp. pastoris (strain CCMP1986 / NIES-2087 / MED4)</name>
    <dbReference type="NCBI Taxonomy" id="59919"/>
    <lineage>
        <taxon>Bacteria</taxon>
        <taxon>Bacillati</taxon>
        <taxon>Cyanobacteriota</taxon>
        <taxon>Cyanophyceae</taxon>
        <taxon>Synechococcales</taxon>
        <taxon>Prochlorococcaceae</taxon>
        <taxon>Prochlorococcus</taxon>
    </lineage>
</organism>
<dbReference type="RefSeq" id="WP_011132883.1">
    <property type="nucleotide sequence ID" value="NC_005072.1"/>
</dbReference>
<evidence type="ECO:0008006" key="4">
    <source>
        <dbReference type="Google" id="ProtNLM"/>
    </source>
</evidence>
<protein>
    <recommendedName>
        <fullName evidence="4">SGNH/GDSL hydrolase family protein</fullName>
    </recommendedName>
</protein>
<name>Q7V0K7_PROMP</name>
<dbReference type="eggNOG" id="ENOG5030VSC">
    <property type="taxonomic scope" value="Bacteria"/>
</dbReference>
<gene>
    <name evidence="2" type="ordered locus">PMM1249</name>
</gene>
<evidence type="ECO:0000256" key="1">
    <source>
        <dbReference type="SAM" id="SignalP"/>
    </source>
</evidence>
<dbReference type="KEGG" id="pmm:PMM1249"/>